<dbReference type="Proteomes" id="UP000829494">
    <property type="component" value="Chromosome"/>
</dbReference>
<feature type="domain" description="HNH nuclease" evidence="1">
    <location>
        <begin position="45"/>
        <end position="89"/>
    </location>
</feature>
<reference evidence="2 3" key="1">
    <citation type="submission" date="2022-03" db="EMBL/GenBank/DDBJ databases">
        <title>Complete genome of Streptomyces rimosus ssp. rimosus R7 (=ATCC 10970).</title>
        <authorList>
            <person name="Beganovic S."/>
            <person name="Ruckert C."/>
            <person name="Busche T."/>
            <person name="Kalinowski J."/>
            <person name="Wittmann C."/>
        </authorList>
    </citation>
    <scope>NUCLEOTIDE SEQUENCE [LARGE SCALE GENOMIC DNA]</scope>
    <source>
        <strain evidence="2 3">R7</strain>
    </source>
</reference>
<evidence type="ECO:0000313" key="2">
    <source>
        <dbReference type="EMBL" id="UNZ05094.1"/>
    </source>
</evidence>
<dbReference type="SUPFAM" id="SSF54060">
    <property type="entry name" value="His-Me finger endonucleases"/>
    <property type="match status" value="1"/>
</dbReference>
<dbReference type="InterPro" id="IPR044925">
    <property type="entry name" value="His-Me_finger_sf"/>
</dbReference>
<dbReference type="GeneID" id="66855795"/>
<protein>
    <recommendedName>
        <fullName evidence="1">HNH nuclease domain-containing protein</fullName>
    </recommendedName>
</protein>
<dbReference type="InterPro" id="IPR003615">
    <property type="entry name" value="HNH_nuc"/>
</dbReference>
<keyword evidence="3" id="KW-1185">Reference proteome</keyword>
<accession>A0ABY3Z9G8</accession>
<dbReference type="InterPro" id="IPR044930">
    <property type="entry name" value="Homing_endonuclease_His-Me"/>
</dbReference>
<dbReference type="EMBL" id="CP094298">
    <property type="protein sequence ID" value="UNZ05094.1"/>
    <property type="molecule type" value="Genomic_DNA"/>
</dbReference>
<proteinExistence type="predicted"/>
<dbReference type="Pfam" id="PF13392">
    <property type="entry name" value="HNH_3"/>
    <property type="match status" value="1"/>
</dbReference>
<dbReference type="RefSeq" id="WP_003979866.1">
    <property type="nucleotide sequence ID" value="NZ_CP043497.1"/>
</dbReference>
<sequence>MTKPLAERFWSKVRVANTLHDCWSWLGACTPTGYGNVYDGARTEKAHRVAYMLTFGKIPNGYEIDHLCHRRGCVNPWHLRAIAHAENLRSSRPATATHCPHGHAYTGHRQRNGRRECHVCRKIRESRRVRHSHQGAAA</sequence>
<organism evidence="2 3">
    <name type="scientific">Streptomyces rimosus subsp. rimosus</name>
    <dbReference type="NCBI Taxonomy" id="132474"/>
    <lineage>
        <taxon>Bacteria</taxon>
        <taxon>Bacillati</taxon>
        <taxon>Actinomycetota</taxon>
        <taxon>Actinomycetes</taxon>
        <taxon>Kitasatosporales</taxon>
        <taxon>Streptomycetaceae</taxon>
        <taxon>Streptomyces</taxon>
    </lineage>
</organism>
<evidence type="ECO:0000313" key="3">
    <source>
        <dbReference type="Proteomes" id="UP000829494"/>
    </source>
</evidence>
<gene>
    <name evidence="2" type="ORF">SRIMR7_23340</name>
</gene>
<name>A0ABY3Z9G8_STRRM</name>
<dbReference type="Gene3D" id="3.90.75.10">
    <property type="entry name" value="Homing Intron 3 (I-ppo) Encoded Endonuclease, Chain A"/>
    <property type="match status" value="1"/>
</dbReference>
<evidence type="ECO:0000259" key="1">
    <source>
        <dbReference type="Pfam" id="PF13392"/>
    </source>
</evidence>